<sequence length="70" mass="7955">MEHFKELKELLTETPIIETKLVKETQNENNPSTDDDEIEKPKKEEVLRIITSGNNGKAPGNDGINHELIK</sequence>
<comment type="caution">
    <text evidence="2">The sequence shown here is derived from an EMBL/GenBank/DDBJ whole genome shotgun (WGS) entry which is preliminary data.</text>
</comment>
<gene>
    <name evidence="2" type="ORF">QE152_g26938</name>
</gene>
<dbReference type="EMBL" id="JASPKY010000320">
    <property type="protein sequence ID" value="KAK9708881.1"/>
    <property type="molecule type" value="Genomic_DNA"/>
</dbReference>
<dbReference type="AlphaFoldDB" id="A0AAW1JV78"/>
<accession>A0AAW1JV78</accession>
<organism evidence="2 3">
    <name type="scientific">Popillia japonica</name>
    <name type="common">Japanese beetle</name>
    <dbReference type="NCBI Taxonomy" id="7064"/>
    <lineage>
        <taxon>Eukaryota</taxon>
        <taxon>Metazoa</taxon>
        <taxon>Ecdysozoa</taxon>
        <taxon>Arthropoda</taxon>
        <taxon>Hexapoda</taxon>
        <taxon>Insecta</taxon>
        <taxon>Pterygota</taxon>
        <taxon>Neoptera</taxon>
        <taxon>Endopterygota</taxon>
        <taxon>Coleoptera</taxon>
        <taxon>Polyphaga</taxon>
        <taxon>Scarabaeiformia</taxon>
        <taxon>Scarabaeidae</taxon>
        <taxon>Rutelinae</taxon>
        <taxon>Popillia</taxon>
    </lineage>
</organism>
<evidence type="ECO:0000256" key="1">
    <source>
        <dbReference type="SAM" id="MobiDB-lite"/>
    </source>
</evidence>
<dbReference type="Proteomes" id="UP001458880">
    <property type="component" value="Unassembled WGS sequence"/>
</dbReference>
<evidence type="ECO:0000313" key="2">
    <source>
        <dbReference type="EMBL" id="KAK9708881.1"/>
    </source>
</evidence>
<keyword evidence="3" id="KW-1185">Reference proteome</keyword>
<name>A0AAW1JV78_POPJA</name>
<evidence type="ECO:0000313" key="3">
    <source>
        <dbReference type="Proteomes" id="UP001458880"/>
    </source>
</evidence>
<feature type="region of interest" description="Disordered" evidence="1">
    <location>
        <begin position="23"/>
        <end position="42"/>
    </location>
</feature>
<protein>
    <submittedName>
        <fullName evidence="2">Uncharacterized protein</fullName>
    </submittedName>
</protein>
<reference evidence="2 3" key="1">
    <citation type="journal article" date="2024" name="BMC Genomics">
        <title>De novo assembly and annotation of Popillia japonica's genome with initial clues to its potential as an invasive pest.</title>
        <authorList>
            <person name="Cucini C."/>
            <person name="Boschi S."/>
            <person name="Funari R."/>
            <person name="Cardaioli E."/>
            <person name="Iannotti N."/>
            <person name="Marturano G."/>
            <person name="Paoli F."/>
            <person name="Bruttini M."/>
            <person name="Carapelli A."/>
            <person name="Frati F."/>
            <person name="Nardi F."/>
        </authorList>
    </citation>
    <scope>NUCLEOTIDE SEQUENCE [LARGE SCALE GENOMIC DNA]</scope>
    <source>
        <strain evidence="2">DMR45628</strain>
    </source>
</reference>
<proteinExistence type="predicted"/>